<dbReference type="EMBL" id="JARJCM010000466">
    <property type="protein sequence ID" value="KAJ7016733.1"/>
    <property type="molecule type" value="Genomic_DNA"/>
</dbReference>
<feature type="compositionally biased region" description="Polar residues" evidence="1">
    <location>
        <begin position="342"/>
        <end position="352"/>
    </location>
</feature>
<protein>
    <submittedName>
        <fullName evidence="2">Uncharacterized protein</fullName>
    </submittedName>
</protein>
<dbReference type="PANTHER" id="PTHR33096">
    <property type="entry name" value="CXC2 DOMAIN-CONTAINING PROTEIN"/>
    <property type="match status" value="1"/>
</dbReference>
<proteinExistence type="predicted"/>
<accession>A0AAD6WKC0</accession>
<evidence type="ECO:0000256" key="1">
    <source>
        <dbReference type="SAM" id="MobiDB-lite"/>
    </source>
</evidence>
<feature type="region of interest" description="Disordered" evidence="1">
    <location>
        <begin position="322"/>
        <end position="382"/>
    </location>
</feature>
<sequence length="974" mass="110180">MAGAGLSRSSRISYGSRRPFTAANSRQNTVTANINRTGTEIARDRRAYNDQLATLGFSQREELLGNDIHMPDASRDDAGWVDDDSDDGAALETFPPGEEGMLLSHAGQDATFQQVLQGVRPGRGDLRARNGRVQKVIDSWKRQLPALVDAYFALKTNGAINSNDARAAWRIEVLGFDGSAPEQPALAFPLRLLEIYRQLHRVCPRFSLDAFSKTLTHLHDGPHKSALHDQLVIAYDAYLAILRGADTRCQEALGRTGTWYMDNVCPPCFYKVVDEPYLRFSWLGAMDGNNSLKLVDPMFHAGVTRADNRTSVHDRWLSPEEVDEFKDEVSDSQKRPRGTGPVLTQTHTSATASLEAETGPSAPPAPVPPLTDDNPSADGADDDVAWLNVNELESMEVEELARCINTCVDRWRNAGPEQRKKMFALFAVAGIFLVVCRHGHVVVMCDMIRSGELMKYPLAMVKRLLERYGKDIGLGYDIISLGRRVVALNLRVGWHPLYVDGVGLEDFEECERTFAKSNNLASVTRLTTSFHRKQAIDEHFYFHDLDKHAASGNFIYQNYRQAREKERITRGQLYALEQRTHATAADYEAALLSEQEYFKGLRSEPAEVSHVVEYMDLLTKLYARGEESEKAKVAYLRLDHDIINNGYTRPDIARVKTRYRTSYDQYLATLEQVCRHEELNGIEPRWTPTSKEYVEALVVMTERRYKQAVSELERLVVGRLFEMTKLGMSGVAYKLRDKLNKALKTRAEAIRRAIDRYNAAAMALNPPRPRLTWRMVIHSASLAEFDWLRETRQDIRELPWAQPARREGMVLYFSMKRAQEEKVRLNVEIRRLITAMYDDHVDHYRAIAANIITNPPIAHALSRAWVGRTLINTSIAKRLVQTSRLPGFTGTLFPGQREGRDTTLCDDIPAPPWLSEVLQLTTVSVEYEELEDGVADMSEAQRQEYDASGLARESEFDDNLVVELMETLSTADDL</sequence>
<name>A0AAD6WKC0_9AGAR</name>
<dbReference type="Proteomes" id="UP001218188">
    <property type="component" value="Unassembled WGS sequence"/>
</dbReference>
<comment type="caution">
    <text evidence="2">The sequence shown here is derived from an EMBL/GenBank/DDBJ whole genome shotgun (WGS) entry which is preliminary data.</text>
</comment>
<gene>
    <name evidence="2" type="ORF">C8F04DRAFT_1201568</name>
</gene>
<organism evidence="2 3">
    <name type="scientific">Mycena alexandri</name>
    <dbReference type="NCBI Taxonomy" id="1745969"/>
    <lineage>
        <taxon>Eukaryota</taxon>
        <taxon>Fungi</taxon>
        <taxon>Dikarya</taxon>
        <taxon>Basidiomycota</taxon>
        <taxon>Agaricomycotina</taxon>
        <taxon>Agaricomycetes</taxon>
        <taxon>Agaricomycetidae</taxon>
        <taxon>Agaricales</taxon>
        <taxon>Marasmiineae</taxon>
        <taxon>Mycenaceae</taxon>
        <taxon>Mycena</taxon>
    </lineage>
</organism>
<dbReference type="AlphaFoldDB" id="A0AAD6WKC0"/>
<reference evidence="2" key="1">
    <citation type="submission" date="2023-03" db="EMBL/GenBank/DDBJ databases">
        <title>Massive genome expansion in bonnet fungi (Mycena s.s.) driven by repeated elements and novel gene families across ecological guilds.</title>
        <authorList>
            <consortium name="Lawrence Berkeley National Laboratory"/>
            <person name="Harder C.B."/>
            <person name="Miyauchi S."/>
            <person name="Viragh M."/>
            <person name="Kuo A."/>
            <person name="Thoen E."/>
            <person name="Andreopoulos B."/>
            <person name="Lu D."/>
            <person name="Skrede I."/>
            <person name="Drula E."/>
            <person name="Henrissat B."/>
            <person name="Morin E."/>
            <person name="Kohler A."/>
            <person name="Barry K."/>
            <person name="LaButti K."/>
            <person name="Morin E."/>
            <person name="Salamov A."/>
            <person name="Lipzen A."/>
            <person name="Mereny Z."/>
            <person name="Hegedus B."/>
            <person name="Baldrian P."/>
            <person name="Stursova M."/>
            <person name="Weitz H."/>
            <person name="Taylor A."/>
            <person name="Grigoriev I.V."/>
            <person name="Nagy L.G."/>
            <person name="Martin F."/>
            <person name="Kauserud H."/>
        </authorList>
    </citation>
    <scope>NUCLEOTIDE SEQUENCE</scope>
    <source>
        <strain evidence="2">CBHHK200</strain>
    </source>
</reference>
<dbReference type="PANTHER" id="PTHR33096:SF1">
    <property type="entry name" value="CXC1-LIKE CYSTEINE CLUSTER ASSOCIATED WITH KDZ TRANSPOSASES DOMAIN-CONTAINING PROTEIN"/>
    <property type="match status" value="1"/>
</dbReference>
<keyword evidence="3" id="KW-1185">Reference proteome</keyword>
<evidence type="ECO:0000313" key="2">
    <source>
        <dbReference type="EMBL" id="KAJ7016733.1"/>
    </source>
</evidence>
<evidence type="ECO:0000313" key="3">
    <source>
        <dbReference type="Proteomes" id="UP001218188"/>
    </source>
</evidence>
<dbReference type="Pfam" id="PF18758">
    <property type="entry name" value="KDZ"/>
    <property type="match status" value="2"/>
</dbReference>
<dbReference type="InterPro" id="IPR040521">
    <property type="entry name" value="KDZ"/>
</dbReference>